<dbReference type="KEGG" id="mgin:FRZ54_02530"/>
<dbReference type="OrthoDB" id="9802365at2"/>
<evidence type="ECO:0000256" key="2">
    <source>
        <dbReference type="ARBA" id="ARBA00002933"/>
    </source>
</evidence>
<dbReference type="Gene3D" id="1.10.1670.10">
    <property type="entry name" value="Helix-hairpin-Helix base-excision DNA repair enzymes (C-terminal)"/>
    <property type="match status" value="1"/>
</dbReference>
<keyword evidence="9" id="KW-0378">Hydrolase</keyword>
<dbReference type="GO" id="GO:0051539">
    <property type="term" value="F:4 iron, 4 sulfur cluster binding"/>
    <property type="evidence" value="ECO:0007669"/>
    <property type="project" value="UniProtKB-UniRule"/>
</dbReference>
<dbReference type="GO" id="GO:0034039">
    <property type="term" value="F:8-oxo-7,8-dihydroguanine DNA N-glycosylase activity"/>
    <property type="evidence" value="ECO:0007669"/>
    <property type="project" value="TreeGrafter"/>
</dbReference>
<dbReference type="GO" id="GO:0006284">
    <property type="term" value="P:base-excision repair"/>
    <property type="evidence" value="ECO:0007669"/>
    <property type="project" value="UniProtKB-UniRule"/>
</dbReference>
<evidence type="ECO:0000256" key="8">
    <source>
        <dbReference type="ARBA" id="ARBA00022763"/>
    </source>
</evidence>
<dbReference type="PANTHER" id="PTHR42944">
    <property type="entry name" value="ADENINE DNA GLYCOSYLASE"/>
    <property type="match status" value="1"/>
</dbReference>
<evidence type="ECO:0000256" key="13">
    <source>
        <dbReference type="ARBA" id="ARBA00023295"/>
    </source>
</evidence>
<dbReference type="CDD" id="cd03431">
    <property type="entry name" value="NUDIX_DNA_Glycosylase_C-MutY"/>
    <property type="match status" value="1"/>
</dbReference>
<evidence type="ECO:0000256" key="9">
    <source>
        <dbReference type="ARBA" id="ARBA00022801"/>
    </source>
</evidence>
<evidence type="ECO:0000256" key="10">
    <source>
        <dbReference type="ARBA" id="ARBA00023004"/>
    </source>
</evidence>
<sequence length="350" mass="39933">MDFSAELVQWYQKNKRALPWRDTANAYVIWLSEIILQQTRVEQGMPYFYRFLEKYPDVISFAAAHEDEILKLWQGLGYYSRGRNMLKTARQVVGQYGGEFPVAYTELIKLKGIGGYTAAAISSFSSDEPRAVVDGNVYRVLARYFGIEEPINSNKGKKLFQQVADEVLDKDHAGLHNQAVMEFGAMLCKPKNPDCAVCPLRNGCYALQHNKVSILPQKLKTVKIRERFFNYFLITDGDTLLMNKRGEEDIWANMYDLPLIETAGYLTPQEIMNMPATAAAFGKNIVMVGASRPKKHILTHQHIHAQFIQIEPAGGEIKYQSGWLRTGIKNLKNMAMPKIIFLFLNNFFNL</sequence>
<comment type="catalytic activity">
    <reaction evidence="1 14">
        <text>Hydrolyzes free adenine bases from 7,8-dihydro-8-oxoguanine:adenine mismatched double-stranded DNA, leaving an apurinic site.</text>
        <dbReference type="EC" id="3.2.2.31"/>
    </reaction>
</comment>
<dbReference type="EC" id="3.2.2.31" evidence="4 14"/>
<dbReference type="CDD" id="cd00056">
    <property type="entry name" value="ENDO3c"/>
    <property type="match status" value="1"/>
</dbReference>
<dbReference type="Pfam" id="PF14815">
    <property type="entry name" value="NUDIX_4"/>
    <property type="match status" value="1"/>
</dbReference>
<organism evidence="16 17">
    <name type="scientific">Mucilaginibacter ginsenosidivorans</name>
    <dbReference type="NCBI Taxonomy" id="398053"/>
    <lineage>
        <taxon>Bacteria</taxon>
        <taxon>Pseudomonadati</taxon>
        <taxon>Bacteroidota</taxon>
        <taxon>Sphingobacteriia</taxon>
        <taxon>Sphingobacteriales</taxon>
        <taxon>Sphingobacteriaceae</taxon>
        <taxon>Mucilaginibacter</taxon>
    </lineage>
</organism>
<feature type="domain" description="HhH-GPD" evidence="15">
    <location>
        <begin position="35"/>
        <end position="186"/>
    </location>
</feature>
<gene>
    <name evidence="16" type="primary">mutY</name>
    <name evidence="16" type="ORF">FRZ54_02530</name>
</gene>
<evidence type="ECO:0000256" key="7">
    <source>
        <dbReference type="ARBA" id="ARBA00022723"/>
    </source>
</evidence>
<dbReference type="GO" id="GO:0046872">
    <property type="term" value="F:metal ion binding"/>
    <property type="evidence" value="ECO:0007669"/>
    <property type="project" value="UniProtKB-UniRule"/>
</dbReference>
<dbReference type="Gene3D" id="1.10.340.30">
    <property type="entry name" value="Hypothetical protein, domain 2"/>
    <property type="match status" value="1"/>
</dbReference>
<dbReference type="InterPro" id="IPR003265">
    <property type="entry name" value="HhH-GPD_domain"/>
</dbReference>
<accession>A0A5B8UR45</accession>
<keyword evidence="8 14" id="KW-0227">DNA damage</keyword>
<dbReference type="InterPro" id="IPR029119">
    <property type="entry name" value="MutY_C"/>
</dbReference>
<evidence type="ECO:0000259" key="15">
    <source>
        <dbReference type="SMART" id="SM00478"/>
    </source>
</evidence>
<dbReference type="InterPro" id="IPR005760">
    <property type="entry name" value="A/G_AdeGlyc_MutY"/>
</dbReference>
<keyword evidence="6" id="KW-0004">4Fe-4S</keyword>
<dbReference type="InterPro" id="IPR011257">
    <property type="entry name" value="DNA_glycosylase"/>
</dbReference>
<keyword evidence="13 14" id="KW-0326">Glycosidase</keyword>
<dbReference type="SUPFAM" id="SSF55811">
    <property type="entry name" value="Nudix"/>
    <property type="match status" value="1"/>
</dbReference>
<keyword evidence="10 14" id="KW-0408">Iron</keyword>
<keyword evidence="17" id="KW-1185">Reference proteome</keyword>
<dbReference type="GO" id="GO:0006298">
    <property type="term" value="P:mismatch repair"/>
    <property type="evidence" value="ECO:0007669"/>
    <property type="project" value="TreeGrafter"/>
</dbReference>
<dbReference type="SMART" id="SM00478">
    <property type="entry name" value="ENDO3c"/>
    <property type="match status" value="1"/>
</dbReference>
<evidence type="ECO:0000256" key="3">
    <source>
        <dbReference type="ARBA" id="ARBA00008343"/>
    </source>
</evidence>
<evidence type="ECO:0000256" key="6">
    <source>
        <dbReference type="ARBA" id="ARBA00022485"/>
    </source>
</evidence>
<dbReference type="Pfam" id="PF00730">
    <property type="entry name" value="HhH-GPD"/>
    <property type="match status" value="1"/>
</dbReference>
<evidence type="ECO:0000256" key="1">
    <source>
        <dbReference type="ARBA" id="ARBA00000843"/>
    </source>
</evidence>
<evidence type="ECO:0000256" key="4">
    <source>
        <dbReference type="ARBA" id="ARBA00012045"/>
    </source>
</evidence>
<dbReference type="InterPro" id="IPR023170">
    <property type="entry name" value="HhH_base_excis_C"/>
</dbReference>
<dbReference type="PANTHER" id="PTHR42944:SF1">
    <property type="entry name" value="ADENINE DNA GLYCOSYLASE"/>
    <property type="match status" value="1"/>
</dbReference>
<proteinExistence type="inferred from homology"/>
<evidence type="ECO:0000256" key="14">
    <source>
        <dbReference type="RuleBase" id="RU365096"/>
    </source>
</evidence>
<comment type="similarity">
    <text evidence="3 14">Belongs to the Nth/MutY family.</text>
</comment>
<dbReference type="GO" id="GO:0000701">
    <property type="term" value="F:purine-specific mismatch base pair DNA N-glycosylase activity"/>
    <property type="evidence" value="ECO:0007669"/>
    <property type="project" value="UniProtKB-EC"/>
</dbReference>
<name>A0A5B8UR45_9SPHI</name>
<comment type="cofactor">
    <cofactor evidence="14">
        <name>[4Fe-4S] cluster</name>
        <dbReference type="ChEBI" id="CHEBI:49883"/>
    </cofactor>
    <text evidence="14">Binds 1 [4Fe-4S] cluster.</text>
</comment>
<reference evidence="16 17" key="1">
    <citation type="journal article" date="2017" name="Curr. Microbiol.">
        <title>Mucilaginibacter ginsenosidivorans sp. nov., Isolated from Soil of Ginseng Field.</title>
        <authorList>
            <person name="Kim M.M."/>
            <person name="Siddiqi M.Z."/>
            <person name="Im W.T."/>
        </authorList>
    </citation>
    <scope>NUCLEOTIDE SEQUENCE [LARGE SCALE GENOMIC DNA]</scope>
    <source>
        <strain evidence="16 17">Gsoil 3017</strain>
    </source>
</reference>
<dbReference type="Proteomes" id="UP000321479">
    <property type="component" value="Chromosome"/>
</dbReference>
<dbReference type="NCBIfam" id="TIGR01084">
    <property type="entry name" value="mutY"/>
    <property type="match status" value="1"/>
</dbReference>
<dbReference type="AlphaFoldDB" id="A0A5B8UR45"/>
<dbReference type="EMBL" id="CP042436">
    <property type="protein sequence ID" value="QEC61504.1"/>
    <property type="molecule type" value="Genomic_DNA"/>
</dbReference>
<evidence type="ECO:0000256" key="12">
    <source>
        <dbReference type="ARBA" id="ARBA00023204"/>
    </source>
</evidence>
<evidence type="ECO:0000313" key="16">
    <source>
        <dbReference type="EMBL" id="QEC61504.1"/>
    </source>
</evidence>
<dbReference type="RefSeq" id="WP_147030081.1">
    <property type="nucleotide sequence ID" value="NZ_CP042436.1"/>
</dbReference>
<dbReference type="GO" id="GO:0032357">
    <property type="term" value="F:oxidized purine DNA binding"/>
    <property type="evidence" value="ECO:0007669"/>
    <property type="project" value="TreeGrafter"/>
</dbReference>
<dbReference type="InterPro" id="IPR015797">
    <property type="entry name" value="NUDIX_hydrolase-like_dom_sf"/>
</dbReference>
<protein>
    <recommendedName>
        <fullName evidence="5 14">Adenine DNA glycosylase</fullName>
        <ecNumber evidence="4 14">3.2.2.31</ecNumber>
    </recommendedName>
</protein>
<evidence type="ECO:0000256" key="11">
    <source>
        <dbReference type="ARBA" id="ARBA00023014"/>
    </source>
</evidence>
<dbReference type="InterPro" id="IPR044298">
    <property type="entry name" value="MIG/MutY"/>
</dbReference>
<evidence type="ECO:0000313" key="17">
    <source>
        <dbReference type="Proteomes" id="UP000321479"/>
    </source>
</evidence>
<keyword evidence="11" id="KW-0411">Iron-sulfur</keyword>
<evidence type="ECO:0000256" key="5">
    <source>
        <dbReference type="ARBA" id="ARBA00022023"/>
    </source>
</evidence>
<dbReference type="GO" id="GO:0035485">
    <property type="term" value="F:adenine/guanine mispair binding"/>
    <property type="evidence" value="ECO:0007669"/>
    <property type="project" value="TreeGrafter"/>
</dbReference>
<dbReference type="SUPFAM" id="SSF48150">
    <property type="entry name" value="DNA-glycosylase"/>
    <property type="match status" value="1"/>
</dbReference>
<comment type="function">
    <text evidence="2">Adenine glycosylase active on G-A mispairs. MutY also corrects error-prone DNA synthesis past GO lesions which are due to the oxidatively damaged form of guanine: 7,8-dihydro-8-oxoguanine (8-oxo-dGTP).</text>
</comment>
<keyword evidence="7" id="KW-0479">Metal-binding</keyword>
<keyword evidence="12" id="KW-0234">DNA repair</keyword>